<reference evidence="5" key="1">
    <citation type="journal article" date="2020" name="Science">
        <title>Unexpected conservation and global transmission of agrobacterial virulence plasmids.</title>
        <authorList>
            <person name="Weisberg A.J."/>
            <person name="Davis E.W. 2nd"/>
            <person name="Tabima J."/>
            <person name="Belcher M.S."/>
            <person name="Miller M."/>
            <person name="Kuo C.H."/>
            <person name="Loper J.E."/>
            <person name="Grunwald N.J."/>
            <person name="Putnam M.L."/>
            <person name="Chang J.H."/>
        </authorList>
    </citation>
    <scope>NUCLEOTIDE SEQUENCE</scope>
    <source>
        <strain evidence="5">17-1853-1a</strain>
    </source>
</reference>
<dbReference type="InterPro" id="IPR000335">
    <property type="entry name" value="Bleomycin-R"/>
</dbReference>
<protein>
    <recommendedName>
        <fullName evidence="2">Bleomycin resistance protein</fullName>
    </recommendedName>
</protein>
<dbReference type="EMBL" id="JAAMAY010000030">
    <property type="protein sequence ID" value="NTC30001.1"/>
    <property type="molecule type" value="Genomic_DNA"/>
</dbReference>
<dbReference type="Gene3D" id="3.10.180.10">
    <property type="entry name" value="2,3-Dihydroxybiphenyl 1,2-Dioxygenase, domain 1"/>
    <property type="match status" value="1"/>
</dbReference>
<dbReference type="GO" id="GO:0046677">
    <property type="term" value="P:response to antibiotic"/>
    <property type="evidence" value="ECO:0007669"/>
    <property type="project" value="UniProtKB-KW"/>
</dbReference>
<comment type="similarity">
    <text evidence="1">Belongs to the bleomycin resistance protein family.</text>
</comment>
<proteinExistence type="inferred from homology"/>
<dbReference type="CDD" id="cd08349">
    <property type="entry name" value="BLMA_like"/>
    <property type="match status" value="1"/>
</dbReference>
<dbReference type="Proteomes" id="UP000702952">
    <property type="component" value="Unassembled WGS sequence"/>
</dbReference>
<accession>A0A8A5P6G9</accession>
<dbReference type="AlphaFoldDB" id="A0A8A5P6G9"/>
<dbReference type="SUPFAM" id="SSF54593">
    <property type="entry name" value="Glyoxalase/Bleomycin resistance protein/Dihydroxybiphenyl dioxygenase"/>
    <property type="match status" value="1"/>
</dbReference>
<evidence type="ECO:0000259" key="4">
    <source>
        <dbReference type="PROSITE" id="PS51819"/>
    </source>
</evidence>
<dbReference type="InterPro" id="IPR037523">
    <property type="entry name" value="VOC_core"/>
</dbReference>
<sequence length="142" mass="15958">MGSDVDARDASAAGGENLPHIGFARIFPILRIFDEAKAREFYVDFLGFKVDWEHRFGENFPLYMQVSRAGMGLHLSGHHGDATPGSNIFATMHGVHAFQKELVGKDYRFLKPGVEELPWGDVMEVIDPFGNRIRFCEQKSEG</sequence>
<dbReference type="Pfam" id="PF19581">
    <property type="entry name" value="Glyoxalase_7"/>
    <property type="match status" value="1"/>
</dbReference>
<dbReference type="PROSITE" id="PS51819">
    <property type="entry name" value="VOC"/>
    <property type="match status" value="1"/>
</dbReference>
<evidence type="ECO:0000313" key="6">
    <source>
        <dbReference type="EMBL" id="QTG12242.1"/>
    </source>
</evidence>
<evidence type="ECO:0000256" key="3">
    <source>
        <dbReference type="ARBA" id="ARBA00023251"/>
    </source>
</evidence>
<name>A0A8A5P6G9_AGRTU</name>
<dbReference type="Proteomes" id="UP000663946">
    <property type="component" value="Chromosome 1"/>
</dbReference>
<feature type="domain" description="VOC" evidence="4">
    <location>
        <begin position="22"/>
        <end position="138"/>
    </location>
</feature>
<reference evidence="6" key="2">
    <citation type="submission" date="2020-02" db="EMBL/GenBank/DDBJ databases">
        <title>Unexpected conservation and global transmission of agrobacterial virulence plasmids.</title>
        <authorList>
            <person name="Weisberg A.J."/>
            <person name="Davis E.W. II"/>
            <person name="Tabima J.R."/>
            <person name="Belcher M.S."/>
            <person name="Miller M."/>
            <person name="Kuo C.-H."/>
            <person name="Loper J.E."/>
            <person name="Grunwald N.J."/>
            <person name="Putnam M.L."/>
            <person name="Chang J.H."/>
        </authorList>
    </citation>
    <scope>NUCLEOTIDE SEQUENCE</scope>
    <source>
        <strain evidence="6">Q15/94</strain>
    </source>
</reference>
<keyword evidence="3" id="KW-0046">Antibiotic resistance</keyword>
<gene>
    <name evidence="5" type="ORF">G6M46_17860</name>
    <name evidence="6" type="ORF">G6M86_02835</name>
</gene>
<organism evidence="5 7">
    <name type="scientific">Agrobacterium tumefaciens</name>
    <dbReference type="NCBI Taxonomy" id="358"/>
    <lineage>
        <taxon>Bacteria</taxon>
        <taxon>Pseudomonadati</taxon>
        <taxon>Pseudomonadota</taxon>
        <taxon>Alphaproteobacteria</taxon>
        <taxon>Hyphomicrobiales</taxon>
        <taxon>Rhizobiaceae</taxon>
        <taxon>Rhizobium/Agrobacterium group</taxon>
        <taxon>Agrobacterium</taxon>
        <taxon>Agrobacterium tumefaciens complex</taxon>
    </lineage>
</organism>
<dbReference type="RefSeq" id="WP_065659137.1">
    <property type="nucleotide sequence ID" value="NZ_CP032921.1"/>
</dbReference>
<evidence type="ECO:0000256" key="2">
    <source>
        <dbReference type="ARBA" id="ARBA00021572"/>
    </source>
</evidence>
<evidence type="ECO:0000256" key="1">
    <source>
        <dbReference type="ARBA" id="ARBA00011051"/>
    </source>
</evidence>
<dbReference type="InterPro" id="IPR029068">
    <property type="entry name" value="Glyas_Bleomycin-R_OHBP_Dase"/>
</dbReference>
<evidence type="ECO:0000313" key="7">
    <source>
        <dbReference type="Proteomes" id="UP000702952"/>
    </source>
</evidence>
<dbReference type="EMBL" id="CP049216">
    <property type="protein sequence ID" value="QTG12242.1"/>
    <property type="molecule type" value="Genomic_DNA"/>
</dbReference>
<evidence type="ECO:0000313" key="5">
    <source>
        <dbReference type="EMBL" id="NTC30001.1"/>
    </source>
</evidence>